<reference evidence="2" key="1">
    <citation type="journal article" date="2022" name="Mol. Ecol. Resour.">
        <title>The genomes of chicory, endive, great burdock and yacon provide insights into Asteraceae palaeo-polyploidization history and plant inulin production.</title>
        <authorList>
            <person name="Fan W."/>
            <person name="Wang S."/>
            <person name="Wang H."/>
            <person name="Wang A."/>
            <person name="Jiang F."/>
            <person name="Liu H."/>
            <person name="Zhao H."/>
            <person name="Xu D."/>
            <person name="Zhang Y."/>
        </authorList>
    </citation>
    <scope>NUCLEOTIDE SEQUENCE [LARGE SCALE GENOMIC DNA]</scope>
    <source>
        <strain evidence="2">cv. Yunnan</strain>
    </source>
</reference>
<gene>
    <name evidence="1" type="ORF">L1987_21985</name>
</gene>
<sequence>MSSSNFGPSVVTTTVGVINVETDQLAPSTPWKVDELEKAISIASRDPTLYEINQGELERRINGQEVLKINGLREELMRLPKTLRQDRASHYDDFITSKSDQQMLLIRLKSGHPGVNQMPVMQRRLLVITDKSSK</sequence>
<dbReference type="EMBL" id="CM042025">
    <property type="protein sequence ID" value="KAI3806093.1"/>
    <property type="molecule type" value="Genomic_DNA"/>
</dbReference>
<name>A0ACB9ICW7_9ASTR</name>
<evidence type="ECO:0000313" key="1">
    <source>
        <dbReference type="EMBL" id="KAI3806093.1"/>
    </source>
</evidence>
<proteinExistence type="predicted"/>
<dbReference type="Proteomes" id="UP001056120">
    <property type="component" value="Linkage Group LG08"/>
</dbReference>
<evidence type="ECO:0000313" key="2">
    <source>
        <dbReference type="Proteomes" id="UP001056120"/>
    </source>
</evidence>
<comment type="caution">
    <text evidence="1">The sequence shown here is derived from an EMBL/GenBank/DDBJ whole genome shotgun (WGS) entry which is preliminary data.</text>
</comment>
<accession>A0ACB9ICW7</accession>
<protein>
    <submittedName>
        <fullName evidence="1">Uncharacterized protein</fullName>
    </submittedName>
</protein>
<keyword evidence="2" id="KW-1185">Reference proteome</keyword>
<reference evidence="1 2" key="2">
    <citation type="journal article" date="2022" name="Mol. Ecol. Resour.">
        <title>The genomes of chicory, endive, great burdock and yacon provide insights into Asteraceae paleo-polyploidization history and plant inulin production.</title>
        <authorList>
            <person name="Fan W."/>
            <person name="Wang S."/>
            <person name="Wang H."/>
            <person name="Wang A."/>
            <person name="Jiang F."/>
            <person name="Liu H."/>
            <person name="Zhao H."/>
            <person name="Xu D."/>
            <person name="Zhang Y."/>
        </authorList>
    </citation>
    <scope>NUCLEOTIDE SEQUENCE [LARGE SCALE GENOMIC DNA]</scope>
    <source>
        <strain evidence="2">cv. Yunnan</strain>
        <tissue evidence="1">Leaves</tissue>
    </source>
</reference>
<organism evidence="1 2">
    <name type="scientific">Smallanthus sonchifolius</name>
    <dbReference type="NCBI Taxonomy" id="185202"/>
    <lineage>
        <taxon>Eukaryota</taxon>
        <taxon>Viridiplantae</taxon>
        <taxon>Streptophyta</taxon>
        <taxon>Embryophyta</taxon>
        <taxon>Tracheophyta</taxon>
        <taxon>Spermatophyta</taxon>
        <taxon>Magnoliopsida</taxon>
        <taxon>eudicotyledons</taxon>
        <taxon>Gunneridae</taxon>
        <taxon>Pentapetalae</taxon>
        <taxon>asterids</taxon>
        <taxon>campanulids</taxon>
        <taxon>Asterales</taxon>
        <taxon>Asteraceae</taxon>
        <taxon>Asteroideae</taxon>
        <taxon>Heliantheae alliance</taxon>
        <taxon>Millerieae</taxon>
        <taxon>Smallanthus</taxon>
    </lineage>
</organism>